<dbReference type="EMBL" id="MHIM01000032">
    <property type="protein sequence ID" value="OGY51720.1"/>
    <property type="molecule type" value="Genomic_DNA"/>
</dbReference>
<name>A0A1G1YJ42_9BACT</name>
<comment type="caution">
    <text evidence="1">The sequence shown here is derived from an EMBL/GenBank/DDBJ whole genome shotgun (WGS) entry which is preliminary data.</text>
</comment>
<proteinExistence type="predicted"/>
<evidence type="ECO:0000313" key="1">
    <source>
        <dbReference type="EMBL" id="OGY51720.1"/>
    </source>
</evidence>
<gene>
    <name evidence="1" type="ORF">A3A02_02415</name>
</gene>
<sequence>MKHSDLQKGQYLISRSYLVKVTSLGRGGVVFRILSLEGIFSGAFGDDIALVFEVLEKTHGLMRLAYPAELKDFKKRVKCRFNSQIANFFSQS</sequence>
<reference evidence="1 2" key="1">
    <citation type="journal article" date="2016" name="Nat. Commun.">
        <title>Thousands of microbial genomes shed light on interconnected biogeochemical processes in an aquifer system.</title>
        <authorList>
            <person name="Anantharaman K."/>
            <person name="Brown C.T."/>
            <person name="Hug L.A."/>
            <person name="Sharon I."/>
            <person name="Castelle C.J."/>
            <person name="Probst A.J."/>
            <person name="Thomas B.C."/>
            <person name="Singh A."/>
            <person name="Wilkins M.J."/>
            <person name="Karaoz U."/>
            <person name="Brodie E.L."/>
            <person name="Williams K.H."/>
            <person name="Hubbard S.S."/>
            <person name="Banfield J.F."/>
        </authorList>
    </citation>
    <scope>NUCLEOTIDE SEQUENCE [LARGE SCALE GENOMIC DNA]</scope>
</reference>
<protein>
    <submittedName>
        <fullName evidence="1">Uncharacterized protein</fullName>
    </submittedName>
</protein>
<dbReference type="Proteomes" id="UP000177376">
    <property type="component" value="Unassembled WGS sequence"/>
</dbReference>
<organism evidence="1 2">
    <name type="scientific">Candidatus Buchananbacteria bacterium RIFCSPLOWO2_01_FULL_39_33</name>
    <dbReference type="NCBI Taxonomy" id="1797543"/>
    <lineage>
        <taxon>Bacteria</taxon>
        <taxon>Candidatus Buchananiibacteriota</taxon>
    </lineage>
</organism>
<evidence type="ECO:0000313" key="2">
    <source>
        <dbReference type="Proteomes" id="UP000177376"/>
    </source>
</evidence>
<accession>A0A1G1YJ42</accession>
<dbReference type="AlphaFoldDB" id="A0A1G1YJ42"/>